<organism evidence="1 2">
    <name type="scientific">Colletotrichum zoysiae</name>
    <dbReference type="NCBI Taxonomy" id="1216348"/>
    <lineage>
        <taxon>Eukaryota</taxon>
        <taxon>Fungi</taxon>
        <taxon>Dikarya</taxon>
        <taxon>Ascomycota</taxon>
        <taxon>Pezizomycotina</taxon>
        <taxon>Sordariomycetes</taxon>
        <taxon>Hypocreomycetidae</taxon>
        <taxon>Glomerellales</taxon>
        <taxon>Glomerellaceae</taxon>
        <taxon>Colletotrichum</taxon>
        <taxon>Colletotrichum graminicola species complex</taxon>
    </lineage>
</organism>
<dbReference type="Proteomes" id="UP001232148">
    <property type="component" value="Unassembled WGS sequence"/>
</dbReference>
<dbReference type="AlphaFoldDB" id="A0AAD9HQS7"/>
<keyword evidence="2" id="KW-1185">Reference proteome</keyword>
<proteinExistence type="predicted"/>
<dbReference type="EMBL" id="MU842821">
    <property type="protein sequence ID" value="KAK2033505.1"/>
    <property type="molecule type" value="Genomic_DNA"/>
</dbReference>
<accession>A0AAD9HQS7</accession>
<protein>
    <submittedName>
        <fullName evidence="1">Uncharacterized protein</fullName>
    </submittedName>
</protein>
<name>A0AAD9HQS7_9PEZI</name>
<evidence type="ECO:0000313" key="1">
    <source>
        <dbReference type="EMBL" id="KAK2033505.1"/>
    </source>
</evidence>
<evidence type="ECO:0000313" key="2">
    <source>
        <dbReference type="Proteomes" id="UP001232148"/>
    </source>
</evidence>
<sequence length="160" mass="17706">MSPSIQHVSRACVELLFPASSSQVAKRICQGGGEMKTRDRKRKPDVKSNHYSVKCPSSCVFSRIPHEGVLALVSGEEFLEAVCNVEAVVLEQVERPGDEQRCEDIWIHVLLDIGHFCFNLVPLGGVSGQLCGVVLLFRTGIWCPTKVCLLHFLDELLEAD</sequence>
<reference evidence="1" key="1">
    <citation type="submission" date="2021-06" db="EMBL/GenBank/DDBJ databases">
        <title>Comparative genomics, transcriptomics and evolutionary studies reveal genomic signatures of adaptation to plant cell wall in hemibiotrophic fungi.</title>
        <authorList>
            <consortium name="DOE Joint Genome Institute"/>
            <person name="Baroncelli R."/>
            <person name="Diaz J.F."/>
            <person name="Benocci T."/>
            <person name="Peng M."/>
            <person name="Battaglia E."/>
            <person name="Haridas S."/>
            <person name="Andreopoulos W."/>
            <person name="Labutti K."/>
            <person name="Pangilinan J."/>
            <person name="Floch G.L."/>
            <person name="Makela M.R."/>
            <person name="Henrissat B."/>
            <person name="Grigoriev I.V."/>
            <person name="Crouch J.A."/>
            <person name="De Vries R.P."/>
            <person name="Sukno S.A."/>
            <person name="Thon M.R."/>
        </authorList>
    </citation>
    <scope>NUCLEOTIDE SEQUENCE</scope>
    <source>
        <strain evidence="1">MAFF235873</strain>
    </source>
</reference>
<gene>
    <name evidence="1" type="ORF">LX32DRAFT_73354</name>
</gene>
<comment type="caution">
    <text evidence="1">The sequence shown here is derived from an EMBL/GenBank/DDBJ whole genome shotgun (WGS) entry which is preliminary data.</text>
</comment>